<gene>
    <name evidence="3" type="ORF">MPP7335_00896</name>
</gene>
<dbReference type="STRING" id="39692.BST38_07440"/>
<proteinExistence type="predicted"/>
<dbReference type="EMBL" id="UEGS01000001">
    <property type="protein sequence ID" value="SRX79163.1"/>
    <property type="molecule type" value="Genomic_DNA"/>
</dbReference>
<feature type="compositionally biased region" description="Acidic residues" evidence="1">
    <location>
        <begin position="85"/>
        <end position="117"/>
    </location>
</feature>
<feature type="compositionally biased region" description="Basic and acidic residues" evidence="1">
    <location>
        <begin position="47"/>
        <end position="60"/>
    </location>
</feature>
<evidence type="ECO:0000256" key="2">
    <source>
        <dbReference type="SAM" id="SignalP"/>
    </source>
</evidence>
<accession>A0A375YDH3</accession>
<feature type="compositionally biased region" description="Basic and acidic residues" evidence="1">
    <location>
        <begin position="68"/>
        <end position="84"/>
    </location>
</feature>
<dbReference type="Gene3D" id="3.40.50.1820">
    <property type="entry name" value="alpha/beta hydrolase"/>
    <property type="match status" value="1"/>
</dbReference>
<dbReference type="Proteomes" id="UP000252008">
    <property type="component" value="Unassembled WGS sequence"/>
</dbReference>
<evidence type="ECO:0000256" key="1">
    <source>
        <dbReference type="SAM" id="MobiDB-lite"/>
    </source>
</evidence>
<protein>
    <submittedName>
        <fullName evidence="3">Uncharacterized protein</fullName>
    </submittedName>
</protein>
<sequence length="579" mass="59362">MAQLSAWMGAGVVAAGVSAAMIAGADTATADTGSGTTGGTAGASDTAAERHSAKPPKRETEDADTTDSDTKDSDTKDADTKDADADSEDAGVDDAEAGDADADDASDPAEESVEPDVEVGPGPDPSGATPVVDDEDTTEPESNAAQPVGTTELPEDQTKAPASTDPQPAQDAASPEPQSALSVDQVAAQRVSATVEASATSAVSAEAPSRTLQDVLQSLFTEIIGAAIRFVAGPPVVPAGVNVTVRTSRLEITEGRFVSAHWYYPDGTELPERFIYLQHGFRGVGAMYSKTASWLAERTNSIVVVPTLSSNPLVRDGFWLGDDQVYRATADLLLGDRDALMASAVAAGFARKYGAEATLPQRFTLVGHSLGAGVAAGAAGYYADAVEASGAVNQLAGIVTLDGAPPGSVLADALDKLESLGAYVPVIELGAPRKDGTPRRVDAALNDHRPGHFNGVVLDDGQHLDSMQGGSWAIQLISYLNQGFPTEQNKEAAQTLIAGWINDIFAGRIDSSTGVCAGEGCAGIYDEPGQAVSVETAKGAATGVVIGTQVALERTEFRPPAVTSLVSRRSTALRLAIAG</sequence>
<organism evidence="3 4">
    <name type="scientific">Mycolicibacterium parafortuitum</name>
    <name type="common">Mycobacterium parafortuitum</name>
    <dbReference type="NCBI Taxonomy" id="39692"/>
    <lineage>
        <taxon>Bacteria</taxon>
        <taxon>Bacillati</taxon>
        <taxon>Actinomycetota</taxon>
        <taxon>Actinomycetes</taxon>
        <taxon>Mycobacteriales</taxon>
        <taxon>Mycobacteriaceae</taxon>
        <taxon>Mycolicibacterium</taxon>
    </lineage>
</organism>
<dbReference type="SUPFAM" id="SSF53474">
    <property type="entry name" value="alpha/beta-Hydrolases"/>
    <property type="match status" value="1"/>
</dbReference>
<reference evidence="3 4" key="1">
    <citation type="submission" date="2018-05" db="EMBL/GenBank/DDBJ databases">
        <authorList>
            <consortium name="IHU Genomes"/>
        </authorList>
    </citation>
    <scope>NUCLEOTIDE SEQUENCE [LARGE SCALE GENOMIC DNA]</scope>
    <source>
        <strain evidence="3 4">P7335</strain>
    </source>
</reference>
<feature type="chain" id="PRO_5038839758" evidence="2">
    <location>
        <begin position="20"/>
        <end position="579"/>
    </location>
</feature>
<name>A0A375YDH3_MYCPF</name>
<evidence type="ECO:0000313" key="4">
    <source>
        <dbReference type="Proteomes" id="UP000252008"/>
    </source>
</evidence>
<keyword evidence="2" id="KW-0732">Signal</keyword>
<feature type="compositionally biased region" description="Polar residues" evidence="1">
    <location>
        <begin position="140"/>
        <end position="149"/>
    </location>
</feature>
<dbReference type="AlphaFoldDB" id="A0A375YDH3"/>
<feature type="region of interest" description="Disordered" evidence="1">
    <location>
        <begin position="28"/>
        <end position="185"/>
    </location>
</feature>
<dbReference type="InterPro" id="IPR029058">
    <property type="entry name" value="AB_hydrolase_fold"/>
</dbReference>
<dbReference type="RefSeq" id="WP_083142619.1">
    <property type="nucleotide sequence ID" value="NZ_MVID01000004.1"/>
</dbReference>
<feature type="signal peptide" evidence="2">
    <location>
        <begin position="1"/>
        <end position="19"/>
    </location>
</feature>
<evidence type="ECO:0000313" key="3">
    <source>
        <dbReference type="EMBL" id="SRX79163.1"/>
    </source>
</evidence>
<keyword evidence="4" id="KW-1185">Reference proteome</keyword>